<evidence type="ECO:0000313" key="4">
    <source>
        <dbReference type="Proteomes" id="UP000518300"/>
    </source>
</evidence>
<reference evidence="3 4" key="1">
    <citation type="submission" date="2020-04" db="EMBL/GenBank/DDBJ databases">
        <title>Draft genome of Pyxidicoccus fallax type strain.</title>
        <authorList>
            <person name="Whitworth D.E."/>
        </authorList>
    </citation>
    <scope>NUCLEOTIDE SEQUENCE [LARGE SCALE GENOMIC DNA]</scope>
    <source>
        <strain evidence="3 4">DSM 14698</strain>
    </source>
</reference>
<sequence>GVAWLVPVLGAVLYLLLGINRIRRRARSLTLRQEHGRFPPSVGVAPADADAVGGAWPVAAHLAPLVRLGNAVVHRPLLPGNHVTVLESRTNAYPAMLEAIEGARVSLSLCTYIFDNDAMGRRFVEALGAAVKRGVEVRVLVDAVGSRYTWPPILGRLRRAGVRCARFLPSLMPYRLPFANLRNHRKIMVVDGRVGFTGGMNIRQHFAPGEHAARDVHFRVEGPVVGQLQETFAEDWAFTAHERLSGEAWFPELSPVGPTLARGIAEGPDEDFDPLRTVLMGALATARTSVRIVTPYFLPDAGLINALAVAALRGVRVEVLLPEKGNLPVVQWASSAQLWQVLRPGCRVFLTAPPFDHTKLMVVDGAWSFIGSANWDPRSLRLNFEFNVECYDTELARRLEAVIDERLTHARPLTLEEADARPLPIRLRDGLARLLSPYL</sequence>
<dbReference type="GO" id="GO:0032049">
    <property type="term" value="P:cardiolipin biosynthetic process"/>
    <property type="evidence" value="ECO:0007669"/>
    <property type="project" value="UniProtKB-ARBA"/>
</dbReference>
<name>A0A848LYR5_9BACT</name>
<dbReference type="PANTHER" id="PTHR21248:SF22">
    <property type="entry name" value="PHOSPHOLIPASE D"/>
    <property type="match status" value="1"/>
</dbReference>
<dbReference type="GO" id="GO:0008808">
    <property type="term" value="F:cardiolipin synthase activity"/>
    <property type="evidence" value="ECO:0007669"/>
    <property type="project" value="TreeGrafter"/>
</dbReference>
<evidence type="ECO:0000256" key="1">
    <source>
        <dbReference type="SAM" id="Phobius"/>
    </source>
</evidence>
<dbReference type="RefSeq" id="WP_169351896.1">
    <property type="nucleotide sequence ID" value="NZ_JABBJJ010000470.1"/>
</dbReference>
<feature type="domain" description="PLD phosphodiesterase" evidence="2">
    <location>
        <begin position="352"/>
        <end position="379"/>
    </location>
</feature>
<dbReference type="PANTHER" id="PTHR21248">
    <property type="entry name" value="CARDIOLIPIN SYNTHASE"/>
    <property type="match status" value="1"/>
</dbReference>
<dbReference type="Proteomes" id="UP000518300">
    <property type="component" value="Unassembled WGS sequence"/>
</dbReference>
<dbReference type="SUPFAM" id="SSF56024">
    <property type="entry name" value="Phospholipase D/nuclease"/>
    <property type="match status" value="2"/>
</dbReference>
<dbReference type="SMART" id="SM00155">
    <property type="entry name" value="PLDc"/>
    <property type="match status" value="2"/>
</dbReference>
<dbReference type="Gene3D" id="3.30.870.10">
    <property type="entry name" value="Endonuclease Chain A"/>
    <property type="match status" value="2"/>
</dbReference>
<comment type="caution">
    <text evidence="3">The sequence shown here is derived from an EMBL/GenBank/DDBJ whole genome shotgun (WGS) entry which is preliminary data.</text>
</comment>
<organism evidence="3 4">
    <name type="scientific">Pyxidicoccus fallax</name>
    <dbReference type="NCBI Taxonomy" id="394095"/>
    <lineage>
        <taxon>Bacteria</taxon>
        <taxon>Pseudomonadati</taxon>
        <taxon>Myxococcota</taxon>
        <taxon>Myxococcia</taxon>
        <taxon>Myxococcales</taxon>
        <taxon>Cystobacterineae</taxon>
        <taxon>Myxococcaceae</taxon>
        <taxon>Pyxidicoccus</taxon>
    </lineage>
</organism>
<accession>A0A848LYR5</accession>
<protein>
    <submittedName>
        <fullName evidence="3">Cardiolipin synthase</fullName>
    </submittedName>
</protein>
<feature type="non-terminal residue" evidence="3">
    <location>
        <position position="1"/>
    </location>
</feature>
<proteinExistence type="predicted"/>
<feature type="domain" description="PLD phosphodiesterase" evidence="2">
    <location>
        <begin position="179"/>
        <end position="206"/>
    </location>
</feature>
<dbReference type="InterPro" id="IPR001736">
    <property type="entry name" value="PLipase_D/transphosphatidylase"/>
</dbReference>
<dbReference type="EMBL" id="JABBJJ010000470">
    <property type="protein sequence ID" value="NMO22771.1"/>
    <property type="molecule type" value="Genomic_DNA"/>
</dbReference>
<evidence type="ECO:0000259" key="2">
    <source>
        <dbReference type="PROSITE" id="PS50035"/>
    </source>
</evidence>
<keyword evidence="1" id="KW-0472">Membrane</keyword>
<keyword evidence="1" id="KW-0812">Transmembrane</keyword>
<gene>
    <name evidence="3" type="ORF">HG543_49130</name>
</gene>
<keyword evidence="1" id="KW-1133">Transmembrane helix</keyword>
<dbReference type="PROSITE" id="PS50035">
    <property type="entry name" value="PLD"/>
    <property type="match status" value="2"/>
</dbReference>
<evidence type="ECO:0000313" key="3">
    <source>
        <dbReference type="EMBL" id="NMO22771.1"/>
    </source>
</evidence>
<keyword evidence="4" id="KW-1185">Reference proteome</keyword>
<feature type="transmembrane region" description="Helical" evidence="1">
    <location>
        <begin position="6"/>
        <end position="22"/>
    </location>
</feature>
<dbReference type="CDD" id="cd09163">
    <property type="entry name" value="PLDc_CLS_unchar2_2"/>
    <property type="match status" value="1"/>
</dbReference>
<dbReference type="Pfam" id="PF13091">
    <property type="entry name" value="PLDc_2"/>
    <property type="match status" value="2"/>
</dbReference>
<dbReference type="GO" id="GO:0016020">
    <property type="term" value="C:membrane"/>
    <property type="evidence" value="ECO:0007669"/>
    <property type="project" value="TreeGrafter"/>
</dbReference>
<dbReference type="CDD" id="cd09157">
    <property type="entry name" value="PLDc_CLS_unchar2_1"/>
    <property type="match status" value="1"/>
</dbReference>
<dbReference type="AlphaFoldDB" id="A0A848LYR5"/>
<dbReference type="InterPro" id="IPR025202">
    <property type="entry name" value="PLD-like_dom"/>
</dbReference>